<dbReference type="InterPro" id="IPR036259">
    <property type="entry name" value="MFS_trans_sf"/>
</dbReference>
<evidence type="ECO:0008006" key="5">
    <source>
        <dbReference type="Google" id="ProtNLM"/>
    </source>
</evidence>
<dbReference type="OrthoDB" id="8171135at2"/>
<feature type="transmembrane region" description="Helical" evidence="2">
    <location>
        <begin position="279"/>
        <end position="299"/>
    </location>
</feature>
<gene>
    <name evidence="3" type="ORF">MTBBW1_600008</name>
</gene>
<reference evidence="3" key="1">
    <citation type="submission" date="2017-03" db="EMBL/GenBank/DDBJ databases">
        <authorList>
            <person name="Afonso C.L."/>
            <person name="Miller P.J."/>
            <person name="Scott M.A."/>
            <person name="Spackman E."/>
            <person name="Goraichik I."/>
            <person name="Dimitrov K.M."/>
            <person name="Suarez D.L."/>
            <person name="Swayne D.E."/>
        </authorList>
    </citation>
    <scope>NUCLEOTIDE SEQUENCE [LARGE SCALE GENOMIC DNA]</scope>
    <source>
        <strain evidence="3">PRJEB14757</strain>
    </source>
</reference>
<dbReference type="GO" id="GO:0006596">
    <property type="term" value="P:polyamine biosynthetic process"/>
    <property type="evidence" value="ECO:0007669"/>
    <property type="project" value="UniProtKB-KW"/>
</dbReference>
<feature type="transmembrane region" description="Helical" evidence="2">
    <location>
        <begin position="123"/>
        <end position="152"/>
    </location>
</feature>
<feature type="transmembrane region" description="Helical" evidence="2">
    <location>
        <begin position="344"/>
        <end position="368"/>
    </location>
</feature>
<evidence type="ECO:0000313" key="3">
    <source>
        <dbReference type="EMBL" id="SLM32178.1"/>
    </source>
</evidence>
<dbReference type="Gene3D" id="1.20.1250.20">
    <property type="entry name" value="MFS general substrate transporter like domains"/>
    <property type="match status" value="1"/>
</dbReference>
<proteinExistence type="predicted"/>
<feature type="transmembrane region" description="Helical" evidence="2">
    <location>
        <begin position="418"/>
        <end position="436"/>
    </location>
</feature>
<dbReference type="STRING" id="1246637.MTBBW1_600008"/>
<feature type="transmembrane region" description="Helical" evidence="2">
    <location>
        <begin position="78"/>
        <end position="103"/>
    </location>
</feature>
<feature type="transmembrane region" description="Helical" evidence="2">
    <location>
        <begin position="249"/>
        <end position="267"/>
    </location>
</feature>
<keyword evidence="4" id="KW-1185">Reference proteome</keyword>
<organism evidence="3 4">
    <name type="scientific">Desulfamplus magnetovallimortis</name>
    <dbReference type="NCBI Taxonomy" id="1246637"/>
    <lineage>
        <taxon>Bacteria</taxon>
        <taxon>Pseudomonadati</taxon>
        <taxon>Thermodesulfobacteriota</taxon>
        <taxon>Desulfobacteria</taxon>
        <taxon>Desulfobacterales</taxon>
        <taxon>Desulfobacteraceae</taxon>
        <taxon>Desulfamplus</taxon>
    </lineage>
</organism>
<dbReference type="SUPFAM" id="SSF103473">
    <property type="entry name" value="MFS general substrate transporter"/>
    <property type="match status" value="1"/>
</dbReference>
<dbReference type="PANTHER" id="PTHR43317">
    <property type="entry name" value="THERMOSPERMINE SYNTHASE ACAULIS5"/>
    <property type="match status" value="1"/>
</dbReference>
<dbReference type="InterPro" id="IPR029063">
    <property type="entry name" value="SAM-dependent_MTases_sf"/>
</dbReference>
<evidence type="ECO:0000313" key="4">
    <source>
        <dbReference type="Proteomes" id="UP000191931"/>
    </source>
</evidence>
<feature type="transmembrane region" description="Helical" evidence="2">
    <location>
        <begin position="191"/>
        <end position="212"/>
    </location>
</feature>
<dbReference type="Proteomes" id="UP000191931">
    <property type="component" value="Unassembled WGS sequence"/>
</dbReference>
<feature type="transmembrane region" description="Helical" evidence="2">
    <location>
        <begin position="12"/>
        <end position="33"/>
    </location>
</feature>
<dbReference type="EMBL" id="FWEV01000304">
    <property type="protein sequence ID" value="SLM32178.1"/>
    <property type="molecule type" value="Genomic_DNA"/>
</dbReference>
<dbReference type="Gene3D" id="3.40.50.150">
    <property type="entry name" value="Vaccinia Virus protein VP39"/>
    <property type="match status" value="1"/>
</dbReference>
<dbReference type="Pfam" id="PF01564">
    <property type="entry name" value="Spermine_synth"/>
    <property type="match status" value="1"/>
</dbReference>
<dbReference type="SUPFAM" id="SSF53335">
    <property type="entry name" value="S-adenosyl-L-methionine-dependent methyltransferases"/>
    <property type="match status" value="1"/>
</dbReference>
<keyword evidence="2" id="KW-0472">Membrane</keyword>
<dbReference type="NCBIfam" id="NF037959">
    <property type="entry name" value="MFS_SpdSyn"/>
    <property type="match status" value="2"/>
</dbReference>
<dbReference type="CDD" id="cd02440">
    <property type="entry name" value="AdoMet_MTases"/>
    <property type="match status" value="1"/>
</dbReference>
<sequence>MIKKTHAPSYQNISLYILFFCSGFCSLVYEIIWSRMFVLVMGNTIFSTSTILASFMTGLALGSIYWGYKIRRHKPLHAIKYFAILEISTGLYGLLFPLIFYLFPSLENMLTQFTSKSSHTQLFIRYLTSTSLIIIPTFMMGGTFAILSHAIIQNSTQFARKAALLYGINTIGAVTGALFTGFFLIKSLGHLNTIYLAASINIIIGMVAFAIWKTKKHQQSKTTTKTVINTKEQNKNQSINIPVKYKYPIFYVIFISGLCSLSYQIIWTRLLILVIDNSVYSFTMILAIFLVGISLGSFLISLPNIKPDKTLMVFGWINISIAISSFCVPFFINIKSIPGTTTYWYFLISTIPLFIIIPTIFMGMAVPVAMNLYNCLSKNKAGDAVGKIFGINTIGSVTGILLSTFCLIPMLGIKNSLTALYISNFSAGYLIIFLTTNKKYYKTAHVFIFILIIITMLFIPPDNFFEKKYSNLEPQSQLIYYKEETASTITIFQRPDKHRVLYINGIPEVDTTFLSVQTLKLLGVISGALSRNNQNALIITFGAGITANAATLFADRVDCVDLVKHTKPISKFFSFENDNIIEKNNISFHVDDARHYLLSNDKQYSFIISDATHPRSYDSWVLYTKEFYQLVKTRLDKEGIFCQWLPFHGINEAQFLSIIKTFKSVFKETSLWRIDNGYVILLSTPSPFEIDFIHLFNILQQNRNQLIATGLDNPIKMLTSFSMASKQIDKMVKNGKIISDNSPVHLFFPFDGTFEEQYSEWPENNYKIVKQYEESIIPYLTFPNISDINKIDQIKEIIKKAEL</sequence>
<evidence type="ECO:0000256" key="1">
    <source>
        <dbReference type="ARBA" id="ARBA00023115"/>
    </source>
</evidence>
<keyword evidence="1" id="KW-0620">Polyamine biosynthesis</keyword>
<protein>
    <recommendedName>
        <fullName evidence="5">PABS domain-containing protein</fullName>
    </recommendedName>
</protein>
<dbReference type="AlphaFoldDB" id="A0A1W1HIH6"/>
<dbReference type="RefSeq" id="WP_080801573.1">
    <property type="nucleotide sequence ID" value="NZ_LT828542.1"/>
</dbReference>
<feature type="transmembrane region" description="Helical" evidence="2">
    <location>
        <begin position="311"/>
        <end position="332"/>
    </location>
</feature>
<feature type="transmembrane region" description="Helical" evidence="2">
    <location>
        <begin position="164"/>
        <end position="185"/>
    </location>
</feature>
<dbReference type="PANTHER" id="PTHR43317:SF1">
    <property type="entry name" value="THERMOSPERMINE SYNTHASE ACAULIS5"/>
    <property type="match status" value="1"/>
</dbReference>
<name>A0A1W1HIH6_9BACT</name>
<accession>A0A1W1HIH6</accession>
<dbReference type="GO" id="GO:0010487">
    <property type="term" value="F:thermospermine synthase activity"/>
    <property type="evidence" value="ECO:0007669"/>
    <property type="project" value="TreeGrafter"/>
</dbReference>
<feature type="transmembrane region" description="Helical" evidence="2">
    <location>
        <begin position="45"/>
        <end position="66"/>
    </location>
</feature>
<keyword evidence="2" id="KW-0812">Transmembrane</keyword>
<feature type="transmembrane region" description="Helical" evidence="2">
    <location>
        <begin position="389"/>
        <end position="412"/>
    </location>
</feature>
<evidence type="ECO:0000256" key="2">
    <source>
        <dbReference type="SAM" id="Phobius"/>
    </source>
</evidence>
<feature type="transmembrane region" description="Helical" evidence="2">
    <location>
        <begin position="443"/>
        <end position="460"/>
    </location>
</feature>
<keyword evidence="2" id="KW-1133">Transmembrane helix</keyword>